<keyword evidence="3" id="KW-1185">Reference proteome</keyword>
<evidence type="ECO:0000313" key="3">
    <source>
        <dbReference type="Proteomes" id="UP000095280"/>
    </source>
</evidence>
<dbReference type="STRING" id="282301.A0A1I8HD41"/>
<dbReference type="PANTHER" id="PTHR23248">
    <property type="entry name" value="PHOSPHOLIPID SCRAMBLASE-RELATED"/>
    <property type="match status" value="1"/>
</dbReference>
<keyword evidence="2" id="KW-0449">Lipoprotein</keyword>
<dbReference type="AlphaFoldDB" id="A0A1I8HD41"/>
<keyword evidence="2" id="KW-0106">Calcium</keyword>
<dbReference type="Pfam" id="PF03803">
    <property type="entry name" value="Scramblase"/>
    <property type="match status" value="1"/>
</dbReference>
<evidence type="ECO:0000313" key="4">
    <source>
        <dbReference type="WBParaSite" id="maker-uti_cns_0005442-snap-gene-0.9-mRNA-1"/>
    </source>
</evidence>
<dbReference type="PANTHER" id="PTHR23248:SF9">
    <property type="entry name" value="PHOSPHOLIPID SCRAMBLASE"/>
    <property type="match status" value="1"/>
</dbReference>
<comment type="similarity">
    <text evidence="1 2">Belongs to the phospholipid scramblase family.</text>
</comment>
<accession>A0A1I8HD41</accession>
<dbReference type="InterPro" id="IPR025659">
    <property type="entry name" value="Tubby-like_C"/>
</dbReference>
<name>A0A1I8HD41_9PLAT</name>
<dbReference type="InterPro" id="IPR005552">
    <property type="entry name" value="Scramblase"/>
</dbReference>
<comment type="function">
    <text evidence="2">May mediate accelerated ATP-independent bidirectional transbilayer migration of phospholipids upon binding calcium ions that results in a loss of phospholipid asymmetry in the plasma membrane.</text>
</comment>
<protein>
    <recommendedName>
        <fullName evidence="2">Phospholipid scramblase</fullName>
    </recommendedName>
</protein>
<comment type="cofactor">
    <cofactor evidence="2">
        <name>Ca(2+)</name>
        <dbReference type="ChEBI" id="CHEBI:29108"/>
    </cofactor>
</comment>
<dbReference type="GO" id="GO:0005886">
    <property type="term" value="C:plasma membrane"/>
    <property type="evidence" value="ECO:0007669"/>
    <property type="project" value="TreeGrafter"/>
</dbReference>
<reference evidence="4" key="1">
    <citation type="submission" date="2016-11" db="UniProtKB">
        <authorList>
            <consortium name="WormBaseParasite"/>
        </authorList>
    </citation>
    <scope>IDENTIFICATION</scope>
</reference>
<dbReference type="GO" id="GO:0017128">
    <property type="term" value="F:phospholipid scramblase activity"/>
    <property type="evidence" value="ECO:0007669"/>
    <property type="project" value="InterPro"/>
</dbReference>
<dbReference type="OrthoDB" id="191150at2759"/>
<evidence type="ECO:0000256" key="1">
    <source>
        <dbReference type="ARBA" id="ARBA00005350"/>
    </source>
</evidence>
<keyword evidence="2" id="KW-0564">Palmitate</keyword>
<organism evidence="3 4">
    <name type="scientific">Macrostomum lignano</name>
    <dbReference type="NCBI Taxonomy" id="282301"/>
    <lineage>
        <taxon>Eukaryota</taxon>
        <taxon>Metazoa</taxon>
        <taxon>Spiralia</taxon>
        <taxon>Lophotrochozoa</taxon>
        <taxon>Platyhelminthes</taxon>
        <taxon>Rhabditophora</taxon>
        <taxon>Macrostomorpha</taxon>
        <taxon>Macrostomida</taxon>
        <taxon>Macrostomidae</taxon>
        <taxon>Macrostomum</taxon>
    </lineage>
</organism>
<proteinExistence type="inferred from homology"/>
<evidence type="ECO:0000256" key="2">
    <source>
        <dbReference type="RuleBase" id="RU363116"/>
    </source>
</evidence>
<dbReference type="Proteomes" id="UP000095280">
    <property type="component" value="Unplaced"/>
</dbReference>
<dbReference type="SUPFAM" id="SSF54518">
    <property type="entry name" value="Tubby C-terminal domain-like"/>
    <property type="match status" value="1"/>
</dbReference>
<dbReference type="WBParaSite" id="maker-uti_cns_0005442-snap-gene-0.9-mRNA-1">
    <property type="protein sequence ID" value="maker-uti_cns_0005442-snap-gene-0.9-mRNA-1"/>
    <property type="gene ID" value="maker-uti_cns_0005442-snap-gene-0.9"/>
</dbReference>
<sequence>MQKQQRQQQQQQQQPEESNHAPVSRRQSAYQQEQQPKQEWMPLPDSPGGYPPGLRYLMQVDQLIIKQQKEVMEILIGLDLPNQYVVLNTMGQPIYFANEKSSSVARNCCGAARPFELNITDSSGEEVIHVSRPYRCMCLHQGLSCLNCCKDLVTVEAPPGQLVGQVRQIHRRCEATYEILDSAGDKVLSIDGPNYCHCYCPGDDIPFSVRTHDGEEVGRVSRQWSNLMQEYFTDADNFGITFPIDLHLNVKATIIGACFLIDFMFFEKGGRMY</sequence>